<accession>A0ABV7G514</accession>
<dbReference type="EMBL" id="JBHRTN010000018">
    <property type="protein sequence ID" value="MFC3126575.1"/>
    <property type="molecule type" value="Genomic_DNA"/>
</dbReference>
<keyword evidence="3" id="KW-1185">Reference proteome</keyword>
<proteinExistence type="predicted"/>
<protein>
    <submittedName>
        <fullName evidence="2">Dihydrofolate reductase family protein</fullName>
    </submittedName>
</protein>
<dbReference type="PANTHER" id="PTHR38011">
    <property type="entry name" value="DIHYDROFOLATE REDUCTASE FAMILY PROTEIN (AFU_ORTHOLOGUE AFUA_8G06820)"/>
    <property type="match status" value="1"/>
</dbReference>
<dbReference type="InterPro" id="IPR024072">
    <property type="entry name" value="DHFR-like_dom_sf"/>
</dbReference>
<dbReference type="InterPro" id="IPR050765">
    <property type="entry name" value="Riboflavin_Biosynth_HTPR"/>
</dbReference>
<sequence>MTLWHCNLAVSLDGKIARPDGGVDDWLARDYPLDETEFGAFLNSVDAILMGRGTFDVVQGMGAWPYPGKPTVVMTSRLLPEAPPEVEARTGDLGDVVAELEAAGHARIWIAGGGQLLRGMMALGKLDILEMMVIPVVLGDGIPLFPPGTPEMKLRLESGRPWIKGAMHLLYRCGS</sequence>
<evidence type="ECO:0000259" key="1">
    <source>
        <dbReference type="Pfam" id="PF01872"/>
    </source>
</evidence>
<feature type="domain" description="Bacterial bifunctional deaminase-reductase C-terminal" evidence="1">
    <location>
        <begin position="6"/>
        <end position="158"/>
    </location>
</feature>
<dbReference type="PANTHER" id="PTHR38011:SF11">
    <property type="entry name" value="2,5-DIAMINO-6-RIBOSYLAMINO-4(3H)-PYRIMIDINONE 5'-PHOSPHATE REDUCTASE"/>
    <property type="match status" value="1"/>
</dbReference>
<evidence type="ECO:0000313" key="2">
    <source>
        <dbReference type="EMBL" id="MFC3126575.1"/>
    </source>
</evidence>
<comment type="caution">
    <text evidence="2">The sequence shown here is derived from an EMBL/GenBank/DDBJ whole genome shotgun (WGS) entry which is preliminary data.</text>
</comment>
<dbReference type="RefSeq" id="WP_379597990.1">
    <property type="nucleotide sequence ID" value="NZ_JBHRTN010000018.1"/>
</dbReference>
<dbReference type="SUPFAM" id="SSF53597">
    <property type="entry name" value="Dihydrofolate reductase-like"/>
    <property type="match status" value="1"/>
</dbReference>
<organism evidence="2 3">
    <name type="scientific">Teichococcus globiformis</name>
    <dbReference type="NCBI Taxonomy" id="2307229"/>
    <lineage>
        <taxon>Bacteria</taxon>
        <taxon>Pseudomonadati</taxon>
        <taxon>Pseudomonadota</taxon>
        <taxon>Alphaproteobacteria</taxon>
        <taxon>Acetobacterales</taxon>
        <taxon>Roseomonadaceae</taxon>
        <taxon>Roseomonas</taxon>
    </lineage>
</organism>
<dbReference type="Gene3D" id="3.40.430.10">
    <property type="entry name" value="Dihydrofolate Reductase, subunit A"/>
    <property type="match status" value="1"/>
</dbReference>
<dbReference type="Pfam" id="PF01872">
    <property type="entry name" value="RibD_C"/>
    <property type="match status" value="1"/>
</dbReference>
<reference evidence="3" key="1">
    <citation type="journal article" date="2019" name="Int. J. Syst. Evol. Microbiol.">
        <title>The Global Catalogue of Microorganisms (GCM) 10K type strain sequencing project: providing services to taxonomists for standard genome sequencing and annotation.</title>
        <authorList>
            <consortium name="The Broad Institute Genomics Platform"/>
            <consortium name="The Broad Institute Genome Sequencing Center for Infectious Disease"/>
            <person name="Wu L."/>
            <person name="Ma J."/>
        </authorList>
    </citation>
    <scope>NUCLEOTIDE SEQUENCE [LARGE SCALE GENOMIC DNA]</scope>
    <source>
        <strain evidence="3">KCTC 52094</strain>
    </source>
</reference>
<evidence type="ECO:0000313" key="3">
    <source>
        <dbReference type="Proteomes" id="UP001595593"/>
    </source>
</evidence>
<dbReference type="Proteomes" id="UP001595593">
    <property type="component" value="Unassembled WGS sequence"/>
</dbReference>
<dbReference type="InterPro" id="IPR002734">
    <property type="entry name" value="RibDG_C"/>
</dbReference>
<gene>
    <name evidence="2" type="ORF">ACFOD4_16040</name>
</gene>
<name>A0ABV7G514_9PROT</name>